<dbReference type="AlphaFoldDB" id="A0A841DMT8"/>
<evidence type="ECO:0000313" key="1">
    <source>
        <dbReference type="EMBL" id="MBB5979852.1"/>
    </source>
</evidence>
<sequence>MTIAWLQLVGGPRYGEDGPDFSGVADTRAWTALRELETELLSEFDGGRWLAQGGYERVAIHLEYRSDKRGRARRKIGETGRLLTPSLSLVWPELETASVGEIKDHLRPVVLEAFALVGERKKFGQLPRAGEAAGLQTVPLKPLIEDPAPYDEEPGDCFVITRDFPPDVEEAQLPELFRRYEEDLEELLSDEGMDSVLDMETSATAARWVVRIVREED</sequence>
<keyword evidence="2" id="KW-1185">Reference proteome</keyword>
<dbReference type="Proteomes" id="UP000558997">
    <property type="component" value="Unassembled WGS sequence"/>
</dbReference>
<gene>
    <name evidence="1" type="ORF">HDA44_003193</name>
</gene>
<proteinExistence type="predicted"/>
<evidence type="ECO:0000313" key="2">
    <source>
        <dbReference type="Proteomes" id="UP000558997"/>
    </source>
</evidence>
<accession>A0A841DMT8</accession>
<dbReference type="RefSeq" id="WP_184835142.1">
    <property type="nucleotide sequence ID" value="NZ_BAAAVN010000006.1"/>
</dbReference>
<reference evidence="1 2" key="1">
    <citation type="submission" date="2020-08" db="EMBL/GenBank/DDBJ databases">
        <title>Sequencing the genomes of 1000 actinobacteria strains.</title>
        <authorList>
            <person name="Klenk H.-P."/>
        </authorList>
    </citation>
    <scope>NUCLEOTIDE SEQUENCE [LARGE SCALE GENOMIC DNA]</scope>
    <source>
        <strain evidence="1 2">DSM 17294</strain>
    </source>
</reference>
<name>A0A841DMT8_9ACTN</name>
<dbReference type="EMBL" id="JACHNF010000001">
    <property type="protein sequence ID" value="MBB5979852.1"/>
    <property type="molecule type" value="Genomic_DNA"/>
</dbReference>
<comment type="caution">
    <text evidence="1">The sequence shown here is derived from an EMBL/GenBank/DDBJ whole genome shotgun (WGS) entry which is preliminary data.</text>
</comment>
<protein>
    <submittedName>
        <fullName evidence="1">Uncharacterized protein</fullName>
    </submittedName>
</protein>
<organism evidence="1 2">
    <name type="scientific">Kribbella solani</name>
    <dbReference type="NCBI Taxonomy" id="236067"/>
    <lineage>
        <taxon>Bacteria</taxon>
        <taxon>Bacillati</taxon>
        <taxon>Actinomycetota</taxon>
        <taxon>Actinomycetes</taxon>
        <taxon>Propionibacteriales</taxon>
        <taxon>Kribbellaceae</taxon>
        <taxon>Kribbella</taxon>
    </lineage>
</organism>